<feature type="compositionally biased region" description="Basic residues" evidence="1">
    <location>
        <begin position="204"/>
        <end position="215"/>
    </location>
</feature>
<name>A0A9P4H3C8_9PLEO</name>
<feature type="region of interest" description="Disordered" evidence="1">
    <location>
        <begin position="96"/>
        <end position="164"/>
    </location>
</feature>
<gene>
    <name evidence="2" type="ORF">EK21DRAFT_102482</name>
</gene>
<keyword evidence="3" id="KW-1185">Reference proteome</keyword>
<feature type="compositionally biased region" description="Basic and acidic residues" evidence="1">
    <location>
        <begin position="103"/>
        <end position="116"/>
    </location>
</feature>
<evidence type="ECO:0000313" key="3">
    <source>
        <dbReference type="Proteomes" id="UP000799777"/>
    </source>
</evidence>
<sequence length="518" mass="58813">MTHLGPISKCVKSSVLGCGAEKRYIIERDEPSSCSKECKEKPICMPTLGEIIKDRKCQKCPLNSFPGIGGSSCEQKCLEGQEKNDKGGCCPIGQQSKAAGDGCEPKQNENDRKRGCPGDTVLDPKQGWDPKPKTPRCQIDDEKDCPKPKIPATRPEGMENDTTYKVGCGELDKDESKRPKCDTKNQYVHVVVDTDGKAMESCKQTRKYYDRKRTKPTNSDLRAKIKDSWKKLKPDYDKKDQERKDSLKKLKELQEQRDESMKDQEEKVKEANDKKKERQAKCSTPIALLPGAAFNEAKAKRDGEHPYDWTTDYFDEDFVGSDDRLLEWPAEIDVGQMSADVNRKAFLKKWDEYIDDHKRQANHDYQSCNFVGKRSLERRCSQKRSSEEWNNENDPGTQVENTTSLLQQDLKNFYRLNEIPELKSGVNQLQKRNPFAALFLALAQFGMRLGVQVAARATASVAANSPRLANLLKTPERLLQIAPKGREIKAGQEAMKNAKEVIKRDNQRWLKCLKDGIP</sequence>
<organism evidence="2 3">
    <name type="scientific">Setomelanomma holmii</name>
    <dbReference type="NCBI Taxonomy" id="210430"/>
    <lineage>
        <taxon>Eukaryota</taxon>
        <taxon>Fungi</taxon>
        <taxon>Dikarya</taxon>
        <taxon>Ascomycota</taxon>
        <taxon>Pezizomycotina</taxon>
        <taxon>Dothideomycetes</taxon>
        <taxon>Pleosporomycetidae</taxon>
        <taxon>Pleosporales</taxon>
        <taxon>Pleosporineae</taxon>
        <taxon>Phaeosphaeriaceae</taxon>
        <taxon>Setomelanomma</taxon>
    </lineage>
</organism>
<proteinExistence type="predicted"/>
<evidence type="ECO:0000313" key="2">
    <source>
        <dbReference type="EMBL" id="KAF2027523.1"/>
    </source>
</evidence>
<dbReference type="Proteomes" id="UP000799777">
    <property type="component" value="Unassembled WGS sequence"/>
</dbReference>
<feature type="compositionally biased region" description="Basic and acidic residues" evidence="1">
    <location>
        <begin position="221"/>
        <end position="280"/>
    </location>
</feature>
<feature type="region of interest" description="Disordered" evidence="1">
    <location>
        <begin position="194"/>
        <end position="282"/>
    </location>
</feature>
<dbReference type="AlphaFoldDB" id="A0A9P4H3C8"/>
<dbReference type="EMBL" id="ML978225">
    <property type="protein sequence ID" value="KAF2027523.1"/>
    <property type="molecule type" value="Genomic_DNA"/>
</dbReference>
<protein>
    <submittedName>
        <fullName evidence="2">Uncharacterized protein</fullName>
    </submittedName>
</protein>
<reference evidence="2" key="1">
    <citation type="journal article" date="2020" name="Stud. Mycol.">
        <title>101 Dothideomycetes genomes: a test case for predicting lifestyles and emergence of pathogens.</title>
        <authorList>
            <person name="Haridas S."/>
            <person name="Albert R."/>
            <person name="Binder M."/>
            <person name="Bloem J."/>
            <person name="Labutti K."/>
            <person name="Salamov A."/>
            <person name="Andreopoulos B."/>
            <person name="Baker S."/>
            <person name="Barry K."/>
            <person name="Bills G."/>
            <person name="Bluhm B."/>
            <person name="Cannon C."/>
            <person name="Castanera R."/>
            <person name="Culley D."/>
            <person name="Daum C."/>
            <person name="Ezra D."/>
            <person name="Gonzalez J."/>
            <person name="Henrissat B."/>
            <person name="Kuo A."/>
            <person name="Liang C."/>
            <person name="Lipzen A."/>
            <person name="Lutzoni F."/>
            <person name="Magnuson J."/>
            <person name="Mondo S."/>
            <person name="Nolan M."/>
            <person name="Ohm R."/>
            <person name="Pangilinan J."/>
            <person name="Park H.-J."/>
            <person name="Ramirez L."/>
            <person name="Alfaro M."/>
            <person name="Sun H."/>
            <person name="Tritt A."/>
            <person name="Yoshinaga Y."/>
            <person name="Zwiers L.-H."/>
            <person name="Turgeon B."/>
            <person name="Goodwin S."/>
            <person name="Spatafora J."/>
            <person name="Crous P."/>
            <person name="Grigoriev I."/>
        </authorList>
    </citation>
    <scope>NUCLEOTIDE SEQUENCE</scope>
    <source>
        <strain evidence="2">CBS 110217</strain>
    </source>
</reference>
<comment type="caution">
    <text evidence="2">The sequence shown here is derived from an EMBL/GenBank/DDBJ whole genome shotgun (WGS) entry which is preliminary data.</text>
</comment>
<evidence type="ECO:0000256" key="1">
    <source>
        <dbReference type="SAM" id="MobiDB-lite"/>
    </source>
</evidence>
<feature type="compositionally biased region" description="Basic and acidic residues" evidence="1">
    <location>
        <begin position="126"/>
        <end position="147"/>
    </location>
</feature>
<accession>A0A9P4H3C8</accession>
<dbReference type="OrthoDB" id="3773350at2759"/>